<keyword evidence="3" id="KW-1185">Reference proteome</keyword>
<dbReference type="AlphaFoldDB" id="A0AAV5G216"/>
<gene>
    <name evidence="2" type="primary">gb29603</name>
    <name evidence="2" type="ORF">PR202_gb29603</name>
</gene>
<keyword evidence="1" id="KW-0472">Membrane</keyword>
<accession>A0AAV5G216</accession>
<feature type="transmembrane region" description="Helical" evidence="1">
    <location>
        <begin position="144"/>
        <end position="163"/>
    </location>
</feature>
<keyword evidence="1" id="KW-1133">Transmembrane helix</keyword>
<evidence type="ECO:0000313" key="3">
    <source>
        <dbReference type="Proteomes" id="UP001054889"/>
    </source>
</evidence>
<proteinExistence type="predicted"/>
<keyword evidence="1" id="KW-0812">Transmembrane</keyword>
<dbReference type="Proteomes" id="UP001054889">
    <property type="component" value="Unassembled WGS sequence"/>
</dbReference>
<name>A0AAV5G216_ELECO</name>
<evidence type="ECO:0000313" key="2">
    <source>
        <dbReference type="EMBL" id="GJN40396.1"/>
    </source>
</evidence>
<dbReference type="EMBL" id="BQKI01000120">
    <property type="protein sequence ID" value="GJN40396.1"/>
    <property type="molecule type" value="Genomic_DNA"/>
</dbReference>
<protein>
    <submittedName>
        <fullName evidence="2">Uncharacterized protein</fullName>
    </submittedName>
</protein>
<organism evidence="2 3">
    <name type="scientific">Eleusine coracana subsp. coracana</name>
    <dbReference type="NCBI Taxonomy" id="191504"/>
    <lineage>
        <taxon>Eukaryota</taxon>
        <taxon>Viridiplantae</taxon>
        <taxon>Streptophyta</taxon>
        <taxon>Embryophyta</taxon>
        <taxon>Tracheophyta</taxon>
        <taxon>Spermatophyta</taxon>
        <taxon>Magnoliopsida</taxon>
        <taxon>Liliopsida</taxon>
        <taxon>Poales</taxon>
        <taxon>Poaceae</taxon>
        <taxon>PACMAD clade</taxon>
        <taxon>Chloridoideae</taxon>
        <taxon>Cynodonteae</taxon>
        <taxon>Eleusininae</taxon>
        <taxon>Eleusine</taxon>
    </lineage>
</organism>
<reference evidence="2" key="2">
    <citation type="submission" date="2021-12" db="EMBL/GenBank/DDBJ databases">
        <title>Resequencing data analysis of finger millet.</title>
        <authorList>
            <person name="Hatakeyama M."/>
            <person name="Aluri S."/>
            <person name="Balachadran M.T."/>
            <person name="Sivarajan S.R."/>
            <person name="Poveda L."/>
            <person name="Shimizu-Inatsugi R."/>
            <person name="Schlapbach R."/>
            <person name="Sreeman S.M."/>
            <person name="Shimizu K.K."/>
        </authorList>
    </citation>
    <scope>NUCLEOTIDE SEQUENCE</scope>
</reference>
<evidence type="ECO:0000256" key="1">
    <source>
        <dbReference type="SAM" id="Phobius"/>
    </source>
</evidence>
<sequence>MMMQDRLRHPNSDHHHLLDPNTRMALLTKSPPPNHQSHSGIGMMHSKPALLAAGLSQGVGSVPLKGWPLTVPGIDQLRSSLGAPKQLVPSSNQFQLLSPQQQLIAQAQTQNDITRMGSPAPFGSPNVRSDDPDYLMKSIHPISFDYWLSVFYWLTYLTSVLFMEMLKMAQMQQCSGLRVP</sequence>
<comment type="caution">
    <text evidence="2">The sequence shown here is derived from an EMBL/GenBank/DDBJ whole genome shotgun (WGS) entry which is preliminary data.</text>
</comment>
<reference evidence="2" key="1">
    <citation type="journal article" date="2018" name="DNA Res.">
        <title>Multiple hybrid de novo genome assembly of finger millet, an orphan allotetraploid crop.</title>
        <authorList>
            <person name="Hatakeyama M."/>
            <person name="Aluri S."/>
            <person name="Balachadran M.T."/>
            <person name="Sivarajan S.R."/>
            <person name="Patrignani A."/>
            <person name="Gruter S."/>
            <person name="Poveda L."/>
            <person name="Shimizu-Inatsugi R."/>
            <person name="Baeten J."/>
            <person name="Francoijs K.J."/>
            <person name="Nataraja K.N."/>
            <person name="Reddy Y.A.N."/>
            <person name="Phadnis S."/>
            <person name="Ravikumar R.L."/>
            <person name="Schlapbach R."/>
            <person name="Sreeman S.M."/>
            <person name="Shimizu K.K."/>
        </authorList>
    </citation>
    <scope>NUCLEOTIDE SEQUENCE</scope>
</reference>